<feature type="compositionally biased region" description="Polar residues" evidence="1">
    <location>
        <begin position="28"/>
        <end position="58"/>
    </location>
</feature>
<feature type="compositionally biased region" description="Basic and acidic residues" evidence="1">
    <location>
        <begin position="10"/>
        <end position="26"/>
    </location>
</feature>
<organism evidence="2 3">
    <name type="scientific">Papilio machaon</name>
    <name type="common">Old World swallowtail butterfly</name>
    <dbReference type="NCBI Taxonomy" id="76193"/>
    <lineage>
        <taxon>Eukaryota</taxon>
        <taxon>Metazoa</taxon>
        <taxon>Ecdysozoa</taxon>
        <taxon>Arthropoda</taxon>
        <taxon>Hexapoda</taxon>
        <taxon>Insecta</taxon>
        <taxon>Pterygota</taxon>
        <taxon>Neoptera</taxon>
        <taxon>Endopterygota</taxon>
        <taxon>Lepidoptera</taxon>
        <taxon>Glossata</taxon>
        <taxon>Ditrysia</taxon>
        <taxon>Papilionoidea</taxon>
        <taxon>Papilionidae</taxon>
        <taxon>Papilioninae</taxon>
        <taxon>Papilio</taxon>
    </lineage>
</organism>
<name>A0A0N1IIU5_PAPMA</name>
<evidence type="ECO:0000313" key="2">
    <source>
        <dbReference type="EMBL" id="KPJ20418.1"/>
    </source>
</evidence>
<dbReference type="AlphaFoldDB" id="A0A0N1IIU5"/>
<proteinExistence type="predicted"/>
<gene>
    <name evidence="2" type="ORF">RR48_01021</name>
</gene>
<keyword evidence="3" id="KW-1185">Reference proteome</keyword>
<reference evidence="2 3" key="1">
    <citation type="journal article" date="2015" name="Nat. Commun.">
        <title>Outbred genome sequencing and CRISPR/Cas9 gene editing in butterflies.</title>
        <authorList>
            <person name="Li X."/>
            <person name="Fan D."/>
            <person name="Zhang W."/>
            <person name="Liu G."/>
            <person name="Zhang L."/>
            <person name="Zhao L."/>
            <person name="Fang X."/>
            <person name="Chen L."/>
            <person name="Dong Y."/>
            <person name="Chen Y."/>
            <person name="Ding Y."/>
            <person name="Zhao R."/>
            <person name="Feng M."/>
            <person name="Zhu Y."/>
            <person name="Feng Y."/>
            <person name="Jiang X."/>
            <person name="Zhu D."/>
            <person name="Xiang H."/>
            <person name="Feng X."/>
            <person name="Li S."/>
            <person name="Wang J."/>
            <person name="Zhang G."/>
            <person name="Kronforst M.R."/>
            <person name="Wang W."/>
        </authorList>
    </citation>
    <scope>NUCLEOTIDE SEQUENCE [LARGE SCALE GENOMIC DNA]</scope>
    <source>
        <strain evidence="2">Ya'a_city_454_Pm</strain>
        <tissue evidence="2">Whole body</tissue>
    </source>
</reference>
<protein>
    <submittedName>
        <fullName evidence="2">Uncharacterized protein</fullName>
    </submittedName>
</protein>
<evidence type="ECO:0000256" key="1">
    <source>
        <dbReference type="SAM" id="MobiDB-lite"/>
    </source>
</evidence>
<accession>A0A0N1IIU5</accession>
<dbReference type="EMBL" id="KQ459698">
    <property type="protein sequence ID" value="KPJ20418.1"/>
    <property type="molecule type" value="Genomic_DNA"/>
</dbReference>
<feature type="region of interest" description="Disordered" evidence="1">
    <location>
        <begin position="1"/>
        <end position="58"/>
    </location>
</feature>
<sequence>MKKYFTPEPKNSKKTVETEQEKEPSKDVNISTDDSIPGSSHLSELTVSHPPSASQSIELQPSQAAVDIRGLEEVSENANATTEVNSSIQVIPVLI</sequence>
<dbReference type="Proteomes" id="UP000053240">
    <property type="component" value="Unassembled WGS sequence"/>
</dbReference>
<dbReference type="InParanoid" id="A0A0N1IIU5"/>
<evidence type="ECO:0000313" key="3">
    <source>
        <dbReference type="Proteomes" id="UP000053240"/>
    </source>
</evidence>